<dbReference type="EMBL" id="JAGVWD010000039">
    <property type="protein sequence ID" value="MBS3057512.1"/>
    <property type="molecule type" value="Genomic_DNA"/>
</dbReference>
<dbReference type="InterPro" id="IPR000630">
    <property type="entry name" value="Ribosomal_uS8"/>
</dbReference>
<dbReference type="Gene3D" id="3.30.1370.30">
    <property type="match status" value="1"/>
</dbReference>
<gene>
    <name evidence="5" type="ORF">J4415_02685</name>
</gene>
<keyword evidence="3 5" id="KW-0689">Ribosomal protein</keyword>
<dbReference type="AlphaFoldDB" id="A0A8T4KVE3"/>
<organism evidence="5 6">
    <name type="scientific">Candidatus Iainarchaeum sp</name>
    <dbReference type="NCBI Taxonomy" id="3101447"/>
    <lineage>
        <taxon>Archaea</taxon>
        <taxon>Candidatus Iainarchaeota</taxon>
        <taxon>Candidatus Iainarchaeia</taxon>
        <taxon>Candidatus Iainarchaeales</taxon>
        <taxon>Candidatus Iainarchaeaceae</taxon>
        <taxon>Candidatus Iainarchaeum</taxon>
    </lineage>
</organism>
<dbReference type="GO" id="GO:0003735">
    <property type="term" value="F:structural constituent of ribosome"/>
    <property type="evidence" value="ECO:0007669"/>
    <property type="project" value="InterPro"/>
</dbReference>
<keyword evidence="4" id="KW-0687">Ribonucleoprotein</keyword>
<evidence type="ECO:0000313" key="6">
    <source>
        <dbReference type="Proteomes" id="UP000677687"/>
    </source>
</evidence>
<accession>A0A8T4KVE3</accession>
<dbReference type="GO" id="GO:0019843">
    <property type="term" value="F:rRNA binding"/>
    <property type="evidence" value="ECO:0007669"/>
    <property type="project" value="UniProtKB-KW"/>
</dbReference>
<dbReference type="PANTHER" id="PTHR11758">
    <property type="entry name" value="40S RIBOSOMAL PROTEIN S15A"/>
    <property type="match status" value="1"/>
</dbReference>
<sequence length="113" mass="13189">MTSDQLMNALISIKNHDAKAKRECIVRPASRLLGEVLRLLQKNSYIDGYEYVDDGRSGVYRISLLGKINECKAIKPRYAVKRDGFEKYEKRYLPARDVGLIFVWEHEKIRENN</sequence>
<evidence type="ECO:0000256" key="4">
    <source>
        <dbReference type="ARBA" id="ARBA00023274"/>
    </source>
</evidence>
<keyword evidence="2" id="KW-0694">RNA-binding</keyword>
<keyword evidence="2" id="KW-0699">rRNA-binding</keyword>
<dbReference type="Proteomes" id="UP000677687">
    <property type="component" value="Unassembled WGS sequence"/>
</dbReference>
<dbReference type="GO" id="GO:0005840">
    <property type="term" value="C:ribosome"/>
    <property type="evidence" value="ECO:0007669"/>
    <property type="project" value="UniProtKB-KW"/>
</dbReference>
<dbReference type="NCBIfam" id="NF003115">
    <property type="entry name" value="PRK04034.1"/>
    <property type="match status" value="1"/>
</dbReference>
<comment type="caution">
    <text evidence="5">The sequence shown here is derived from an EMBL/GenBank/DDBJ whole genome shotgun (WGS) entry which is preliminary data.</text>
</comment>
<dbReference type="GO" id="GO:1990904">
    <property type="term" value="C:ribonucleoprotein complex"/>
    <property type="evidence" value="ECO:0007669"/>
    <property type="project" value="UniProtKB-KW"/>
</dbReference>
<dbReference type="Gene3D" id="3.30.1490.10">
    <property type="match status" value="1"/>
</dbReference>
<name>A0A8T4KVE3_9ARCH</name>
<evidence type="ECO:0000256" key="3">
    <source>
        <dbReference type="ARBA" id="ARBA00022980"/>
    </source>
</evidence>
<dbReference type="SUPFAM" id="SSF56047">
    <property type="entry name" value="Ribosomal protein S8"/>
    <property type="match status" value="1"/>
</dbReference>
<proteinExistence type="inferred from homology"/>
<dbReference type="InterPro" id="IPR035987">
    <property type="entry name" value="Ribosomal_uS8_sf"/>
</dbReference>
<protein>
    <submittedName>
        <fullName evidence="5">30S ribosomal protein S8</fullName>
    </submittedName>
</protein>
<dbReference type="Pfam" id="PF00410">
    <property type="entry name" value="Ribosomal_S8"/>
    <property type="match status" value="1"/>
</dbReference>
<evidence type="ECO:0000256" key="2">
    <source>
        <dbReference type="ARBA" id="ARBA00022730"/>
    </source>
</evidence>
<dbReference type="GO" id="GO:0006412">
    <property type="term" value="P:translation"/>
    <property type="evidence" value="ECO:0007669"/>
    <property type="project" value="InterPro"/>
</dbReference>
<evidence type="ECO:0000256" key="1">
    <source>
        <dbReference type="ARBA" id="ARBA00006471"/>
    </source>
</evidence>
<reference evidence="5" key="1">
    <citation type="submission" date="2021-03" db="EMBL/GenBank/DDBJ databases">
        <authorList>
            <person name="Jaffe A."/>
        </authorList>
    </citation>
    <scope>NUCLEOTIDE SEQUENCE</scope>
    <source>
        <strain evidence="5">RIFCSPHIGHO2_01_FULL_AR10_44_11</strain>
    </source>
</reference>
<reference evidence="5" key="2">
    <citation type="submission" date="2021-05" db="EMBL/GenBank/DDBJ databases">
        <title>Protein family content uncovers lineage relationships and bacterial pathway maintenance mechanisms in DPANN archaea.</title>
        <authorList>
            <person name="Castelle C.J."/>
            <person name="Meheust R."/>
            <person name="Jaffe A.L."/>
            <person name="Seitz K."/>
            <person name="Gong X."/>
            <person name="Baker B.J."/>
            <person name="Banfield J.F."/>
        </authorList>
    </citation>
    <scope>NUCLEOTIDE SEQUENCE</scope>
    <source>
        <strain evidence="5">RIFCSPHIGHO2_01_FULL_AR10_44_11</strain>
    </source>
</reference>
<comment type="similarity">
    <text evidence="1">Belongs to the universal ribosomal protein uS8 family.</text>
</comment>
<evidence type="ECO:0000313" key="5">
    <source>
        <dbReference type="EMBL" id="MBS3057512.1"/>
    </source>
</evidence>